<dbReference type="PROSITE" id="PS51192">
    <property type="entry name" value="HELICASE_ATP_BIND_1"/>
    <property type="match status" value="1"/>
</dbReference>
<gene>
    <name evidence="3" type="ORF">ON753_19400</name>
</gene>
<reference evidence="3 4" key="1">
    <citation type="journal article" date="2016" name="Int. J. Syst. Evol. Microbiol.">
        <title>Labrenzia salina sp. nov., isolated from the rhizosphere of the halophyte Arthrocnemum macrostachyum.</title>
        <authorList>
            <person name="Camacho M."/>
            <person name="Redondo-Gomez S."/>
            <person name="Rodriguez-Llorente I."/>
            <person name="Rohde M."/>
            <person name="Sproer C."/>
            <person name="Schumann P."/>
            <person name="Klenk H.P."/>
            <person name="Montero-Calasanz M.D.C."/>
        </authorList>
    </citation>
    <scope>NUCLEOTIDE SEQUENCE [LARGE SCALE GENOMIC DNA]</scope>
    <source>
        <strain evidence="3 4">DSM 29163</strain>
    </source>
</reference>
<evidence type="ECO:0000313" key="4">
    <source>
        <dbReference type="Proteomes" id="UP001300261"/>
    </source>
</evidence>
<dbReference type="InterPro" id="IPR006935">
    <property type="entry name" value="Helicase/UvrB_N"/>
</dbReference>
<evidence type="ECO:0000313" key="3">
    <source>
        <dbReference type="EMBL" id="MCX2724509.1"/>
    </source>
</evidence>
<dbReference type="Pfam" id="PF00271">
    <property type="entry name" value="Helicase_C"/>
    <property type="match status" value="1"/>
</dbReference>
<dbReference type="InterPro" id="IPR050742">
    <property type="entry name" value="Helicase_Restrict-Modif_Enz"/>
</dbReference>
<keyword evidence="3" id="KW-0067">ATP-binding</keyword>
<keyword evidence="3" id="KW-0347">Helicase</keyword>
<dbReference type="InterPro" id="IPR027417">
    <property type="entry name" value="P-loop_NTPase"/>
</dbReference>
<evidence type="ECO:0000259" key="2">
    <source>
        <dbReference type="PROSITE" id="PS51194"/>
    </source>
</evidence>
<dbReference type="PANTHER" id="PTHR47396:SF1">
    <property type="entry name" value="ATP-DEPENDENT HELICASE IRC3-RELATED"/>
    <property type="match status" value="1"/>
</dbReference>
<accession>A0ABT3R5F3</accession>
<protein>
    <submittedName>
        <fullName evidence="3">DEAD/DEAH box helicase</fullName>
    </submittedName>
</protein>
<dbReference type="RefSeq" id="WP_265964574.1">
    <property type="nucleotide sequence ID" value="NZ_JAPEVI010000003.1"/>
</dbReference>
<sequence length="544" mass="60263">MTTSAPGISVKDLLLSAKPMSVRRLLPQSTVDLIERTSPGLLETDEANRVAVATIDPIEAIKDTPTRSRIIRLLPLPKARELCEKLDLAVDRSPYDAIETEIDQVGIEPLLEFFGIVDDPRAPRLVAPTTQEANVTYGLFPHQRVAARKVATALGRPPRKVVLHMPTGAGKTRTAMHLVARHLREYGPTVVVWLAQNRELLDQASDEFEKAWLPLGDRDVQLMRLWGNRGAPLEELQDGLVVAGLAKMASIDTRDAATLLKLADRASLTVIDEAHQAIAPTYANVLRALSSKRPENALLGLTATPGRSWSEIDEDKRLSEFFDGQKVLLEVEGYDDPVSFLMEEKYLARPIFRQLEAPSDVQLDRTDQRTIQNDPDLAEEVLEKLGQDTARTEAILIAILDAITRHERIIVFAPSVENAKLLQAMLTIKNVEALFVSGETEPAERERRIRRFKSNARNKIVMVNFGVLTTGFDAPRTSCAIIARPTRSLVLYSQMVGRATRGVRAGGNEEAEIITITDPSLPGFGSVTEAFSNWEDVWNEPNGE</sequence>
<proteinExistence type="predicted"/>
<dbReference type="Gene3D" id="3.40.50.300">
    <property type="entry name" value="P-loop containing nucleotide triphosphate hydrolases"/>
    <property type="match status" value="2"/>
</dbReference>
<dbReference type="GO" id="GO:0004386">
    <property type="term" value="F:helicase activity"/>
    <property type="evidence" value="ECO:0007669"/>
    <property type="project" value="UniProtKB-KW"/>
</dbReference>
<keyword evidence="3" id="KW-0547">Nucleotide-binding</keyword>
<name>A0ABT3R5F3_9HYPH</name>
<organism evidence="3 4">
    <name type="scientific">Roseibium salinum</name>
    <dbReference type="NCBI Taxonomy" id="1604349"/>
    <lineage>
        <taxon>Bacteria</taxon>
        <taxon>Pseudomonadati</taxon>
        <taxon>Pseudomonadota</taxon>
        <taxon>Alphaproteobacteria</taxon>
        <taxon>Hyphomicrobiales</taxon>
        <taxon>Stappiaceae</taxon>
        <taxon>Roseibium</taxon>
    </lineage>
</organism>
<dbReference type="SMART" id="SM00487">
    <property type="entry name" value="DEXDc"/>
    <property type="match status" value="1"/>
</dbReference>
<feature type="domain" description="Helicase ATP-binding" evidence="1">
    <location>
        <begin position="152"/>
        <end position="305"/>
    </location>
</feature>
<feature type="domain" description="Helicase C-terminal" evidence="2">
    <location>
        <begin position="395"/>
        <end position="544"/>
    </location>
</feature>
<dbReference type="SUPFAM" id="SSF52540">
    <property type="entry name" value="P-loop containing nucleoside triphosphate hydrolases"/>
    <property type="match status" value="1"/>
</dbReference>
<dbReference type="SMART" id="SM00490">
    <property type="entry name" value="HELICc"/>
    <property type="match status" value="1"/>
</dbReference>
<keyword evidence="4" id="KW-1185">Reference proteome</keyword>
<dbReference type="InterPro" id="IPR001650">
    <property type="entry name" value="Helicase_C-like"/>
</dbReference>
<dbReference type="PANTHER" id="PTHR47396">
    <property type="entry name" value="TYPE I RESTRICTION ENZYME ECOKI R PROTEIN"/>
    <property type="match status" value="1"/>
</dbReference>
<evidence type="ECO:0000259" key="1">
    <source>
        <dbReference type="PROSITE" id="PS51192"/>
    </source>
</evidence>
<dbReference type="InterPro" id="IPR014001">
    <property type="entry name" value="Helicase_ATP-bd"/>
</dbReference>
<dbReference type="Proteomes" id="UP001300261">
    <property type="component" value="Unassembled WGS sequence"/>
</dbReference>
<dbReference type="PROSITE" id="PS51194">
    <property type="entry name" value="HELICASE_CTER"/>
    <property type="match status" value="1"/>
</dbReference>
<dbReference type="EMBL" id="JAPEVI010000003">
    <property type="protein sequence ID" value="MCX2724509.1"/>
    <property type="molecule type" value="Genomic_DNA"/>
</dbReference>
<keyword evidence="3" id="KW-0378">Hydrolase</keyword>
<dbReference type="Pfam" id="PF04851">
    <property type="entry name" value="ResIII"/>
    <property type="match status" value="1"/>
</dbReference>
<comment type="caution">
    <text evidence="3">The sequence shown here is derived from an EMBL/GenBank/DDBJ whole genome shotgun (WGS) entry which is preliminary data.</text>
</comment>